<gene>
    <name evidence="1" type="ORF">MKO06_09440</name>
</gene>
<organism evidence="1 2">
    <name type="scientific">Christiangramia oceanisediminis</name>
    <dbReference type="NCBI Taxonomy" id="2920386"/>
    <lineage>
        <taxon>Bacteria</taxon>
        <taxon>Pseudomonadati</taxon>
        <taxon>Bacteroidota</taxon>
        <taxon>Flavobacteriia</taxon>
        <taxon>Flavobacteriales</taxon>
        <taxon>Flavobacteriaceae</taxon>
        <taxon>Christiangramia</taxon>
    </lineage>
</organism>
<evidence type="ECO:0000313" key="1">
    <source>
        <dbReference type="EMBL" id="MCP9200131.1"/>
    </source>
</evidence>
<evidence type="ECO:0000313" key="2">
    <source>
        <dbReference type="Proteomes" id="UP001155280"/>
    </source>
</evidence>
<evidence type="ECO:0008006" key="3">
    <source>
        <dbReference type="Google" id="ProtNLM"/>
    </source>
</evidence>
<dbReference type="Proteomes" id="UP001155280">
    <property type="component" value="Unassembled WGS sequence"/>
</dbReference>
<name>A0A9X2KXK7_9FLAO</name>
<comment type="caution">
    <text evidence="1">The sequence shown here is derived from an EMBL/GenBank/DDBJ whole genome shotgun (WGS) entry which is preliminary data.</text>
</comment>
<protein>
    <recommendedName>
        <fullName evidence="3">Adenylosuccinate lyase</fullName>
    </recommendedName>
</protein>
<dbReference type="AlphaFoldDB" id="A0A9X2KXK7"/>
<accession>A0A9X2KXK7</accession>
<proteinExistence type="predicted"/>
<sequence>MEIRNILQEMNTSLASRENAAKILIGRPRLIQDAVSLLNENETKLSIKALYCLEILARKDIDLLMDQLKHLTHYAKTSENSSANRCLAKIFSLATEKDSLAGKTSYLPSEIKESIMETSFSWLIREESIAVKVFSMQTLWDLRCENDWIAAELKAVLQNDFPGASAGYQSRARKILRKLNHEFSDKI</sequence>
<dbReference type="RefSeq" id="WP_241551935.1">
    <property type="nucleotide sequence ID" value="NZ_JANCNS010000002.1"/>
</dbReference>
<reference evidence="1" key="1">
    <citation type="submission" date="2022-07" db="EMBL/GenBank/DDBJ databases">
        <title>Gramela sediminis sp. nov., isolated from deep-sea sediment of the Indian Ocean.</title>
        <authorList>
            <person name="Shi H."/>
        </authorList>
    </citation>
    <scope>NUCLEOTIDE SEQUENCE</scope>
    <source>
        <strain evidence="1">GC03-9</strain>
    </source>
</reference>
<dbReference type="EMBL" id="JANCNS010000002">
    <property type="protein sequence ID" value="MCP9200131.1"/>
    <property type="molecule type" value="Genomic_DNA"/>
</dbReference>
<keyword evidence="2" id="KW-1185">Reference proteome</keyword>